<evidence type="ECO:0000256" key="7">
    <source>
        <dbReference type="ARBA" id="ARBA00023136"/>
    </source>
</evidence>
<evidence type="ECO:0000256" key="3">
    <source>
        <dbReference type="ARBA" id="ARBA00022692"/>
    </source>
</evidence>
<protein>
    <submittedName>
        <fullName evidence="11">ABC transporter domain-containing protein</fullName>
    </submittedName>
</protein>
<dbReference type="CDD" id="cd03249">
    <property type="entry name" value="ABC_MTABC3_MDL1_MDL2"/>
    <property type="match status" value="1"/>
</dbReference>
<keyword evidence="4" id="KW-0547">Nucleotide-binding</keyword>
<dbReference type="WBParaSite" id="ECPE_0000361701-mRNA-1">
    <property type="protein sequence ID" value="ECPE_0000361701-mRNA-1"/>
    <property type="gene ID" value="ECPE_0000361701"/>
</dbReference>
<dbReference type="EMBL" id="UZAN01040551">
    <property type="protein sequence ID" value="VDP70039.1"/>
    <property type="molecule type" value="Genomic_DNA"/>
</dbReference>
<evidence type="ECO:0000256" key="5">
    <source>
        <dbReference type="ARBA" id="ARBA00022840"/>
    </source>
</evidence>
<dbReference type="Gene3D" id="3.40.50.300">
    <property type="entry name" value="P-loop containing nucleotide triphosphate hydrolases"/>
    <property type="match status" value="1"/>
</dbReference>
<dbReference type="PANTHER" id="PTHR43394">
    <property type="entry name" value="ATP-DEPENDENT PERMEASE MDL1, MITOCHONDRIAL"/>
    <property type="match status" value="1"/>
</dbReference>
<evidence type="ECO:0000313" key="11">
    <source>
        <dbReference type="WBParaSite" id="ECPE_0000361701-mRNA-1"/>
    </source>
</evidence>
<comment type="subcellular location">
    <subcellularLocation>
        <location evidence="1">Membrane</location>
        <topology evidence="1">Multi-pass membrane protein</topology>
    </subcellularLocation>
</comment>
<dbReference type="Pfam" id="PF00005">
    <property type="entry name" value="ABC_tran"/>
    <property type="match status" value="1"/>
</dbReference>
<accession>A0A183A9H9</accession>
<reference evidence="9 10" key="2">
    <citation type="submission" date="2018-11" db="EMBL/GenBank/DDBJ databases">
        <authorList>
            <consortium name="Pathogen Informatics"/>
        </authorList>
    </citation>
    <scope>NUCLEOTIDE SEQUENCE [LARGE SCALE GENOMIC DNA]</scope>
    <source>
        <strain evidence="9 10">Egypt</strain>
    </source>
</reference>
<gene>
    <name evidence="9" type="ORF">ECPE_LOCUS3614</name>
</gene>
<evidence type="ECO:0000313" key="9">
    <source>
        <dbReference type="EMBL" id="VDP70039.1"/>
    </source>
</evidence>
<dbReference type="SMART" id="SM00382">
    <property type="entry name" value="AAA"/>
    <property type="match status" value="1"/>
</dbReference>
<keyword evidence="7" id="KW-0472">Membrane</keyword>
<evidence type="ECO:0000313" key="10">
    <source>
        <dbReference type="Proteomes" id="UP000272942"/>
    </source>
</evidence>
<dbReference type="InterPro" id="IPR003439">
    <property type="entry name" value="ABC_transporter-like_ATP-bd"/>
</dbReference>
<keyword evidence="5" id="KW-0067">ATP-binding</keyword>
<comment type="similarity">
    <text evidence="2">Belongs to the ABC transporter superfamily. ABCB family. Multidrug resistance exporter (TC 3.A.1.201) subfamily.</text>
</comment>
<feature type="domain" description="ABC transporter" evidence="8">
    <location>
        <begin position="16"/>
        <end position="267"/>
    </location>
</feature>
<organism evidence="11">
    <name type="scientific">Echinostoma caproni</name>
    <dbReference type="NCBI Taxonomy" id="27848"/>
    <lineage>
        <taxon>Eukaryota</taxon>
        <taxon>Metazoa</taxon>
        <taxon>Spiralia</taxon>
        <taxon>Lophotrochozoa</taxon>
        <taxon>Platyhelminthes</taxon>
        <taxon>Trematoda</taxon>
        <taxon>Digenea</taxon>
        <taxon>Plagiorchiida</taxon>
        <taxon>Echinostomata</taxon>
        <taxon>Echinostomatoidea</taxon>
        <taxon>Echinostomatidae</taxon>
        <taxon>Echinostoma</taxon>
    </lineage>
</organism>
<dbReference type="PROSITE" id="PS50893">
    <property type="entry name" value="ABC_TRANSPORTER_2"/>
    <property type="match status" value="1"/>
</dbReference>
<sequence length="272" mass="30357">MSPRTQNSMPIWDQTMRSWTVVFSPFKLGFSRPYFSSATMNFHCPLKVLKNFNLELKSGQTVALVGPSGSGKSTIVHMIQRFYDPLEGEILVEGKNIRDLDLKAFRSQMGCVQQEPILFECSVEENIRLGKLDATEDEIIDAAKMANAHDFILQLPEGYKTLLAERGGGLSGGQKQRIAIARALIRKPKLLLLDEATSALDTHSERVVQDALDAASSGRTVVVVAHRLTTVRNADRILVLEKGLIREQGTHDELVEKDGLYRHLPARNRSVF</sequence>
<evidence type="ECO:0000259" key="8">
    <source>
        <dbReference type="PROSITE" id="PS50893"/>
    </source>
</evidence>
<evidence type="ECO:0000256" key="2">
    <source>
        <dbReference type="ARBA" id="ARBA00007577"/>
    </source>
</evidence>
<keyword evidence="10" id="KW-1185">Reference proteome</keyword>
<dbReference type="InterPro" id="IPR027417">
    <property type="entry name" value="P-loop_NTPase"/>
</dbReference>
<evidence type="ECO:0000256" key="1">
    <source>
        <dbReference type="ARBA" id="ARBA00004141"/>
    </source>
</evidence>
<dbReference type="GO" id="GO:0015421">
    <property type="term" value="F:ABC-type oligopeptide transporter activity"/>
    <property type="evidence" value="ECO:0007669"/>
    <property type="project" value="TreeGrafter"/>
</dbReference>
<reference evidence="11" key="1">
    <citation type="submission" date="2016-06" db="UniProtKB">
        <authorList>
            <consortium name="WormBaseParasite"/>
        </authorList>
    </citation>
    <scope>IDENTIFICATION</scope>
</reference>
<dbReference type="Proteomes" id="UP000272942">
    <property type="component" value="Unassembled WGS sequence"/>
</dbReference>
<dbReference type="GO" id="GO:0016020">
    <property type="term" value="C:membrane"/>
    <property type="evidence" value="ECO:0007669"/>
    <property type="project" value="UniProtKB-SubCell"/>
</dbReference>
<dbReference type="AlphaFoldDB" id="A0A183A9H9"/>
<dbReference type="InterPro" id="IPR017871">
    <property type="entry name" value="ABC_transporter-like_CS"/>
</dbReference>
<dbReference type="OrthoDB" id="6500128at2759"/>
<name>A0A183A9H9_9TREM</name>
<keyword evidence="3" id="KW-0812">Transmembrane</keyword>
<dbReference type="FunFam" id="3.40.50.300:FF:000251">
    <property type="entry name" value="ABC transporter B family member 19"/>
    <property type="match status" value="1"/>
</dbReference>
<dbReference type="SUPFAM" id="SSF52540">
    <property type="entry name" value="P-loop containing nucleoside triphosphate hydrolases"/>
    <property type="match status" value="1"/>
</dbReference>
<dbReference type="InterPro" id="IPR039421">
    <property type="entry name" value="Type_1_exporter"/>
</dbReference>
<proteinExistence type="inferred from homology"/>
<dbReference type="PANTHER" id="PTHR43394:SF1">
    <property type="entry name" value="ATP-BINDING CASSETTE SUB-FAMILY B MEMBER 10, MITOCHONDRIAL"/>
    <property type="match status" value="1"/>
</dbReference>
<evidence type="ECO:0000256" key="4">
    <source>
        <dbReference type="ARBA" id="ARBA00022741"/>
    </source>
</evidence>
<keyword evidence="6" id="KW-1133">Transmembrane helix</keyword>
<dbReference type="GO" id="GO:0016887">
    <property type="term" value="F:ATP hydrolysis activity"/>
    <property type="evidence" value="ECO:0007669"/>
    <property type="project" value="InterPro"/>
</dbReference>
<dbReference type="GO" id="GO:0005524">
    <property type="term" value="F:ATP binding"/>
    <property type="evidence" value="ECO:0007669"/>
    <property type="project" value="UniProtKB-KW"/>
</dbReference>
<dbReference type="InterPro" id="IPR003593">
    <property type="entry name" value="AAA+_ATPase"/>
</dbReference>
<dbReference type="PROSITE" id="PS00211">
    <property type="entry name" value="ABC_TRANSPORTER_1"/>
    <property type="match status" value="1"/>
</dbReference>
<evidence type="ECO:0000256" key="6">
    <source>
        <dbReference type="ARBA" id="ARBA00022989"/>
    </source>
</evidence>